<keyword evidence="1" id="KW-0175">Coiled coil</keyword>
<dbReference type="AlphaFoldDB" id="A0A0M2SS97"/>
<proteinExistence type="predicted"/>
<accession>A0A0M2SS97</accession>
<comment type="caution">
    <text evidence="2">The sequence shown here is derived from an EMBL/GenBank/DDBJ whole genome shotgun (WGS) entry which is preliminary data.</text>
</comment>
<gene>
    <name evidence="2" type="ORF">WQ57_13420</name>
</gene>
<evidence type="ECO:0000256" key="1">
    <source>
        <dbReference type="SAM" id="Coils"/>
    </source>
</evidence>
<dbReference type="EMBL" id="LAYY01000014">
    <property type="protein sequence ID" value="KKK37449.1"/>
    <property type="molecule type" value="Genomic_DNA"/>
</dbReference>
<name>A0A0M2SS97_9BACI</name>
<dbReference type="RefSeq" id="WP_046524292.1">
    <property type="nucleotide sequence ID" value="NZ_LAYY01000014.1"/>
</dbReference>
<evidence type="ECO:0000313" key="2">
    <source>
        <dbReference type="EMBL" id="KKK37449.1"/>
    </source>
</evidence>
<keyword evidence="3" id="KW-1185">Reference proteome</keyword>
<evidence type="ECO:0000313" key="3">
    <source>
        <dbReference type="Proteomes" id="UP000034166"/>
    </source>
</evidence>
<dbReference type="OrthoDB" id="9832383at2"/>
<feature type="coiled-coil region" evidence="1">
    <location>
        <begin position="102"/>
        <end position="135"/>
    </location>
</feature>
<organism evidence="2 3">
    <name type="scientific">Mesobacillus campisalis</name>
    <dbReference type="NCBI Taxonomy" id="1408103"/>
    <lineage>
        <taxon>Bacteria</taxon>
        <taxon>Bacillati</taxon>
        <taxon>Bacillota</taxon>
        <taxon>Bacilli</taxon>
        <taxon>Bacillales</taxon>
        <taxon>Bacillaceae</taxon>
        <taxon>Mesobacillus</taxon>
    </lineage>
</organism>
<dbReference type="Proteomes" id="UP000034166">
    <property type="component" value="Unassembled WGS sequence"/>
</dbReference>
<sequence length="139" mass="15290">MSRKRKEKTVKNAVGELDSEQLINLAGGLLNNTNSANLDSIMKLTSSMLNNEKLLNSVAGLSLEKQNEDVSDSQSAVLKKLGKELNIGHLLFNRWKSMVGGVMQLNSNKAELAAIAKQLEKIQNTLEEIKEQRDDSHSG</sequence>
<reference evidence="2 3" key="1">
    <citation type="submission" date="2015-04" db="EMBL/GenBank/DDBJ databases">
        <title>Taxonomic description and genome sequence of Bacillus campisalis sp. nov., a novel member of the genus Bacillus isolated from solar saltern.</title>
        <authorList>
            <person name="Mathan Kumar R."/>
            <person name="Kaur G."/>
            <person name="Kumar A."/>
            <person name="Singh N.K."/>
            <person name="Kaur N."/>
            <person name="Kumar N."/>
            <person name="Mayilraj S."/>
        </authorList>
    </citation>
    <scope>NUCLEOTIDE SEQUENCE [LARGE SCALE GENOMIC DNA]</scope>
    <source>
        <strain evidence="2 3">SA2-6</strain>
    </source>
</reference>
<protein>
    <submittedName>
        <fullName evidence="2">Uncharacterized protein</fullName>
    </submittedName>
</protein>
<dbReference type="PATRIC" id="fig|1408103.3.peg.3011"/>